<dbReference type="CDD" id="cd00833">
    <property type="entry name" value="PKS"/>
    <property type="match status" value="1"/>
</dbReference>
<evidence type="ECO:0000313" key="12">
    <source>
        <dbReference type="Proteomes" id="UP001139384"/>
    </source>
</evidence>
<feature type="domain" description="Carrier" evidence="9">
    <location>
        <begin position="1266"/>
        <end position="1341"/>
    </location>
</feature>
<dbReference type="GO" id="GO:0006633">
    <property type="term" value="P:fatty acid biosynthetic process"/>
    <property type="evidence" value="ECO:0007669"/>
    <property type="project" value="InterPro"/>
</dbReference>
<dbReference type="Pfam" id="PF16197">
    <property type="entry name" value="KAsynt_C_assoc"/>
    <property type="match status" value="1"/>
</dbReference>
<dbReference type="PANTHER" id="PTHR43775:SF37">
    <property type="entry name" value="SI:DKEY-61P9.11"/>
    <property type="match status" value="1"/>
</dbReference>
<evidence type="ECO:0000313" key="11">
    <source>
        <dbReference type="EMBL" id="MCF1593817.1"/>
    </source>
</evidence>
<dbReference type="InterPro" id="IPR016039">
    <property type="entry name" value="Thiolase-like"/>
</dbReference>
<dbReference type="PANTHER" id="PTHR43775">
    <property type="entry name" value="FATTY ACID SYNTHASE"/>
    <property type="match status" value="1"/>
</dbReference>
<dbReference type="InterPro" id="IPR016035">
    <property type="entry name" value="Acyl_Trfase/lysoPLipase"/>
</dbReference>
<keyword evidence="6" id="KW-0045">Antibiotic biosynthesis</keyword>
<keyword evidence="7" id="KW-0511">Multifunctional enzyme</keyword>
<dbReference type="Gene3D" id="3.30.70.3290">
    <property type="match status" value="1"/>
</dbReference>
<dbReference type="SMART" id="SM00825">
    <property type="entry name" value="PKS_KS"/>
    <property type="match status" value="1"/>
</dbReference>
<dbReference type="InterPro" id="IPR032821">
    <property type="entry name" value="PKS_assoc"/>
</dbReference>
<dbReference type="Gene3D" id="3.40.366.10">
    <property type="entry name" value="Malonyl-Coenzyme A Acyl Carrier Protein, domain 2"/>
    <property type="match status" value="1"/>
</dbReference>
<dbReference type="InterPro" id="IPR009081">
    <property type="entry name" value="PP-bd_ACP"/>
</dbReference>
<dbReference type="Pfam" id="PF08659">
    <property type="entry name" value="KR"/>
    <property type="match status" value="1"/>
</dbReference>
<evidence type="ECO:0000256" key="1">
    <source>
        <dbReference type="ARBA" id="ARBA00022450"/>
    </source>
</evidence>
<dbReference type="GO" id="GO:0004315">
    <property type="term" value="F:3-oxoacyl-[acyl-carrier-protein] synthase activity"/>
    <property type="evidence" value="ECO:0007669"/>
    <property type="project" value="InterPro"/>
</dbReference>
<dbReference type="SUPFAM" id="SSF53901">
    <property type="entry name" value="Thiolase-like"/>
    <property type="match status" value="1"/>
</dbReference>
<dbReference type="PROSITE" id="PS00606">
    <property type="entry name" value="KS3_1"/>
    <property type="match status" value="1"/>
</dbReference>
<dbReference type="InterPro" id="IPR014031">
    <property type="entry name" value="Ketoacyl_synth_C"/>
</dbReference>
<evidence type="ECO:0000256" key="5">
    <source>
        <dbReference type="ARBA" id="ARBA00023098"/>
    </source>
</evidence>
<dbReference type="Gene3D" id="1.10.1200.10">
    <property type="entry name" value="ACP-like"/>
    <property type="match status" value="1"/>
</dbReference>
<evidence type="ECO:0000256" key="6">
    <source>
        <dbReference type="ARBA" id="ARBA00023194"/>
    </source>
</evidence>
<reference evidence="11" key="1">
    <citation type="submission" date="2022-01" db="EMBL/GenBank/DDBJ databases">
        <title>Draft Genome Sequences of Seven Type Strains of the Genus Streptomyces.</title>
        <authorList>
            <person name="Aziz S."/>
            <person name="Coretto E."/>
            <person name="Chronakova A."/>
            <person name="Sproer C."/>
            <person name="Huber K."/>
            <person name="Nouioui I."/>
            <person name="Gross H."/>
        </authorList>
    </citation>
    <scope>NUCLEOTIDE SEQUENCE</scope>
    <source>
        <strain evidence="11">DSM 103493</strain>
    </source>
</reference>
<dbReference type="Proteomes" id="UP001139384">
    <property type="component" value="Unassembled WGS sequence"/>
</dbReference>
<evidence type="ECO:0000259" key="9">
    <source>
        <dbReference type="PROSITE" id="PS50075"/>
    </source>
</evidence>
<protein>
    <submittedName>
        <fullName evidence="11">SDR family oxidoreductase</fullName>
    </submittedName>
</protein>
<dbReference type="PROSITE" id="PS52004">
    <property type="entry name" value="KS3_2"/>
    <property type="match status" value="1"/>
</dbReference>
<dbReference type="Pfam" id="PF02801">
    <property type="entry name" value="Ketoacyl-synt_C"/>
    <property type="match status" value="1"/>
</dbReference>
<dbReference type="SMART" id="SM00822">
    <property type="entry name" value="PKS_KR"/>
    <property type="match status" value="1"/>
</dbReference>
<evidence type="ECO:0000256" key="3">
    <source>
        <dbReference type="ARBA" id="ARBA00022679"/>
    </source>
</evidence>
<dbReference type="InterPro" id="IPR020841">
    <property type="entry name" value="PKS_Beta-ketoAc_synthase_dom"/>
</dbReference>
<dbReference type="Pfam" id="PF21394">
    <property type="entry name" value="Beta-ketacyl_N"/>
    <property type="match status" value="1"/>
</dbReference>
<dbReference type="InterPro" id="IPR001227">
    <property type="entry name" value="Ac_transferase_dom_sf"/>
</dbReference>
<keyword evidence="5" id="KW-0443">Lipid metabolism</keyword>
<dbReference type="Pfam" id="PF00109">
    <property type="entry name" value="ketoacyl-synt"/>
    <property type="match status" value="1"/>
</dbReference>
<dbReference type="GO" id="GO:0017000">
    <property type="term" value="P:antibiotic biosynthetic process"/>
    <property type="evidence" value="ECO:0007669"/>
    <property type="project" value="UniProtKB-KW"/>
</dbReference>
<proteinExistence type="predicted"/>
<dbReference type="SUPFAM" id="SSF47336">
    <property type="entry name" value="ACP-like"/>
    <property type="match status" value="1"/>
</dbReference>
<dbReference type="GO" id="GO:0005737">
    <property type="term" value="C:cytoplasm"/>
    <property type="evidence" value="ECO:0007669"/>
    <property type="project" value="TreeGrafter"/>
</dbReference>
<dbReference type="Gene3D" id="3.40.47.10">
    <property type="match status" value="1"/>
</dbReference>
<keyword evidence="3" id="KW-0808">Transferase</keyword>
<dbReference type="GO" id="GO:0071770">
    <property type="term" value="P:DIM/DIP cell wall layer assembly"/>
    <property type="evidence" value="ECO:0007669"/>
    <property type="project" value="TreeGrafter"/>
</dbReference>
<dbReference type="InterPro" id="IPR036736">
    <property type="entry name" value="ACP-like_sf"/>
</dbReference>
<accession>A0A9X1TJY9</accession>
<keyword evidence="2" id="KW-0597">Phosphoprotein</keyword>
<dbReference type="GO" id="GO:0005886">
    <property type="term" value="C:plasma membrane"/>
    <property type="evidence" value="ECO:0007669"/>
    <property type="project" value="TreeGrafter"/>
</dbReference>
<name>A0A9X1TJY9_STRM4</name>
<evidence type="ECO:0000256" key="8">
    <source>
        <dbReference type="ARBA" id="ARBA00023315"/>
    </source>
</evidence>
<organism evidence="11 12">
    <name type="scientific">Streptomyces muensis</name>
    <dbReference type="NCBI Taxonomy" id="1077944"/>
    <lineage>
        <taxon>Bacteria</taxon>
        <taxon>Bacillati</taxon>
        <taxon>Actinomycetota</taxon>
        <taxon>Actinomycetes</taxon>
        <taxon>Kitasatosporales</taxon>
        <taxon>Streptomycetaceae</taxon>
        <taxon>Streptomyces</taxon>
    </lineage>
</organism>
<dbReference type="InterPro" id="IPR014030">
    <property type="entry name" value="Ketoacyl_synth_N"/>
</dbReference>
<keyword evidence="4" id="KW-0276">Fatty acid metabolism</keyword>
<dbReference type="InterPro" id="IPR013968">
    <property type="entry name" value="PKS_KR"/>
</dbReference>
<dbReference type="Gene3D" id="3.40.50.720">
    <property type="entry name" value="NAD(P)-binding Rossmann-like Domain"/>
    <property type="match status" value="1"/>
</dbReference>
<dbReference type="SUPFAM" id="SSF51735">
    <property type="entry name" value="NAD(P)-binding Rossmann-fold domains"/>
    <property type="match status" value="2"/>
</dbReference>
<evidence type="ECO:0000256" key="7">
    <source>
        <dbReference type="ARBA" id="ARBA00023268"/>
    </source>
</evidence>
<evidence type="ECO:0000259" key="10">
    <source>
        <dbReference type="PROSITE" id="PS52004"/>
    </source>
</evidence>
<dbReference type="EMBL" id="JAKEIP010000024">
    <property type="protein sequence ID" value="MCF1593817.1"/>
    <property type="molecule type" value="Genomic_DNA"/>
</dbReference>
<dbReference type="InterPro" id="IPR036291">
    <property type="entry name" value="NAD(P)-bd_dom_sf"/>
</dbReference>
<comment type="caution">
    <text evidence="11">The sequence shown here is derived from an EMBL/GenBank/DDBJ whole genome shotgun (WGS) entry which is preliminary data.</text>
</comment>
<dbReference type="InterPro" id="IPR049490">
    <property type="entry name" value="C883_1060-like_KR_N"/>
</dbReference>
<dbReference type="InterPro" id="IPR018201">
    <property type="entry name" value="Ketoacyl_synth_AS"/>
</dbReference>
<dbReference type="Pfam" id="PF00550">
    <property type="entry name" value="PP-binding"/>
    <property type="match status" value="1"/>
</dbReference>
<keyword evidence="8" id="KW-0012">Acyltransferase</keyword>
<dbReference type="FunFam" id="3.40.47.10:FF:000042">
    <property type="entry name" value="Polyketide synthase Pks13"/>
    <property type="match status" value="1"/>
</dbReference>
<dbReference type="PROSITE" id="PS50075">
    <property type="entry name" value="CARRIER"/>
    <property type="match status" value="1"/>
</dbReference>
<sequence>MTDGSMVDPTARPNDVAVIGMCGRFPGAGSLARFWNRLRAGDDMLTTFTDAELAAAGVPEQVLRDPGYVKRAASLPDAFDFDHEFFGFTKREAKLLDPQQRILLEVAWELLETIGYSGATDAQHIGVFAGASMNTYLTNVVARSCDPLGYDGTELMIANDKDYLTTRISYKLGLNGPSVNVQTACSTSLVAVHMAVQSLLAGECDIALAGGVSVIANDHPGYVFSEGMILSPDGRCRPFDADAAGTTFGDGVGLVALKRLAEAIEDGDQILAVVKGSAINNDGSDKIGYTAPSIGGQRAVIAEAQAVAEVDAGTITYVEAHGTATALGDPIEFAALSEAFADGGARPGQCALGSVKANIGHVAAAAGIAGFIKAVLALRHREIPGHPGFTRPNSQIDLVGSPFYINTLPMSWPSGDTPRRAGVSSFGIGGTNAHVVLEEAPPPSGRPTRAEGPQTLAVSAHSEAALRELARQLADALEKPDAPDLVDVAFTLRRGRRGSSHRYAVTAADRAGAAAGLRALTDGKSTAGRVAETTPTVSFLFGDVPAEEFSELSERLSAVADMEERSTEFALQSADDPSAALLTASRVLATLWTESGVRPAAVGGAGVGELLAACFAGVFEPSDALALLSWRAGTAAQVPEVRPRVPDIPILSAVVGGELPQSRVLDPLHWTRDIWEGDRLAEAFTGRAAESTAVLAIGNPSVLPAGSGLDDEQVLPPLERLLTVAGRLWTQGVPVDWSAWYGGHQYRVPLPVHPLERTFLRLEPPASSVQEEQSRGQNPSEWLYTASWQRLDPGAGGYPESALPTGPWLLFADSGGVGDSLADSLREQGGEVVVVRQGAAFSRADAISFVVDPMDSGDYEKLFDALATDGLTPERVVHLWSLDIVPGHLAADSLDHACGLGLFSVLDVARQLGRGPVGKGAHLGVVAREVHDITGGEVLAPAAAMTGAALNLISREFAELRCRSIDIGTSALAPEALLAEIVAPTRAPIAFRNGRRWTQRFVPALAAPGPSIPASRLRPGGVYLVTGGLDEMGLALAGHLARVAGAKLVLTSDSPLPRPDEFDRWITEYGTAHPVSRRIEAIRNVERLGGTVMAESVDVTDAAAMRELVGTARQRFGRIDGWFHCADAPHDQTPCRVDRTDRAAWRQALAPKVRGALVLAEIFGGTLVDFGVTMCSLTSAPGGGDLCRSAADGFLHAQASGVDGLITVTWDESLPPGRRADVLDLVLRSDMPSLLSVSLTNPERRVQEQGALPDPVRPALASPRQLHGNELKAALAKLWSEVLQREINRYDLSIFDVGGDELIVVRLARRIEEELGVPLSAVELLANPTIDHLAASLGPVSIVHGGGPRSDFS</sequence>
<evidence type="ECO:0000256" key="4">
    <source>
        <dbReference type="ARBA" id="ARBA00022832"/>
    </source>
</evidence>
<dbReference type="InterPro" id="IPR057326">
    <property type="entry name" value="KR_dom"/>
</dbReference>
<feature type="domain" description="Ketosynthase family 3 (KS3)" evidence="10">
    <location>
        <begin position="13"/>
        <end position="439"/>
    </location>
</feature>
<evidence type="ECO:0000256" key="2">
    <source>
        <dbReference type="ARBA" id="ARBA00022553"/>
    </source>
</evidence>
<keyword evidence="1" id="KW-0596">Phosphopantetheine</keyword>
<dbReference type="SUPFAM" id="SSF52151">
    <property type="entry name" value="FabD/lysophospholipase-like"/>
    <property type="match status" value="1"/>
</dbReference>
<keyword evidence="12" id="KW-1185">Reference proteome</keyword>
<dbReference type="InterPro" id="IPR050091">
    <property type="entry name" value="PKS_NRPS_Biosynth_Enz"/>
</dbReference>
<gene>
    <name evidence="11" type="ORF">L0P92_09580</name>
</gene>
<dbReference type="GO" id="GO:0004312">
    <property type="term" value="F:fatty acid synthase activity"/>
    <property type="evidence" value="ECO:0007669"/>
    <property type="project" value="TreeGrafter"/>
</dbReference>
<dbReference type="RefSeq" id="WP_234762100.1">
    <property type="nucleotide sequence ID" value="NZ_JAKEIP010000024.1"/>
</dbReference>